<reference evidence="5 6" key="1">
    <citation type="submission" date="2017-09" db="EMBL/GenBank/DDBJ databases">
        <authorList>
            <person name="Ehlers B."/>
            <person name="Leendertz F.H."/>
        </authorList>
    </citation>
    <scope>NUCLEOTIDE SEQUENCE [LARGE SCALE GENOMIC DNA]</scope>
    <source>
        <strain evidence="5 6">CGMCC 1.12662</strain>
    </source>
</reference>
<dbReference type="SMART" id="SM00849">
    <property type="entry name" value="Lactamase_B"/>
    <property type="match status" value="1"/>
</dbReference>
<gene>
    <name evidence="4" type="ORF">CVM39_17715</name>
    <name evidence="5" type="ORF">SAMN06297129_3728</name>
</gene>
<dbReference type="InterPro" id="IPR044094">
    <property type="entry name" value="AtsA-like_MBL-fold"/>
</dbReference>
<evidence type="ECO:0000313" key="7">
    <source>
        <dbReference type="Proteomes" id="UP000231702"/>
    </source>
</evidence>
<accession>A0A285JIV3</accession>
<feature type="domain" description="Metallo-beta-lactamase" evidence="3">
    <location>
        <begin position="51"/>
        <end position="254"/>
    </location>
</feature>
<dbReference type="PANTHER" id="PTHR46018">
    <property type="entry name" value="ZINC PHOSPHODIESTERASE ELAC PROTEIN 1"/>
    <property type="match status" value="1"/>
</dbReference>
<evidence type="ECO:0000313" key="4">
    <source>
        <dbReference type="EMBL" id="PJE26387.1"/>
    </source>
</evidence>
<keyword evidence="1" id="KW-0378">Hydrolase</keyword>
<keyword evidence="7" id="KW-1185">Reference proteome</keyword>
<sequence>MGEETQMFTRLFKRPATALALLACTALPAMAETSFTVLGSGGGPIARADRSQPANLLQVNGRNIVVDAGDGLSIRLAAKRLRMGDVDDVLLSHLHFDHVGGLLAVLGQRFQTNPAKPVKIYGPPGTKALIDGMVEGMGPAMEAAYGMEDATIMTADELVQVQEIRGGESFSLGDVTVTTAKNSHYSFAHGSEMDQKYESLSFRFDTPDRSIVYTGDTGWSDAVIELSQGVDLLVAELIDLPSTMDAVRRTAPEHLIGEIEQHLSSHHLSPAEVGRLAAEAKAGKIVATHLSAGARITPEMTDGWAQEISAAFDGEVAIAQDLQDY</sequence>
<dbReference type="Gene3D" id="3.60.15.10">
    <property type="entry name" value="Ribonuclease Z/Hydroxyacylglutathione hydrolase-like"/>
    <property type="match status" value="1"/>
</dbReference>
<dbReference type="Proteomes" id="UP000231702">
    <property type="component" value="Unassembled WGS sequence"/>
</dbReference>
<dbReference type="PANTHER" id="PTHR46018:SF2">
    <property type="entry name" value="ZINC PHOSPHODIESTERASE ELAC PROTEIN 1"/>
    <property type="match status" value="1"/>
</dbReference>
<proteinExistence type="predicted"/>
<dbReference type="GO" id="GO:0042781">
    <property type="term" value="F:3'-tRNA processing endoribonuclease activity"/>
    <property type="evidence" value="ECO:0007669"/>
    <property type="project" value="TreeGrafter"/>
</dbReference>
<evidence type="ECO:0000259" key="3">
    <source>
        <dbReference type="SMART" id="SM00849"/>
    </source>
</evidence>
<dbReference type="EMBL" id="PGTD01000022">
    <property type="protein sequence ID" value="PJE26387.1"/>
    <property type="molecule type" value="Genomic_DNA"/>
</dbReference>
<feature type="signal peptide" evidence="2">
    <location>
        <begin position="1"/>
        <end position="31"/>
    </location>
</feature>
<dbReference type="Proteomes" id="UP000231655">
    <property type="component" value="Unassembled WGS sequence"/>
</dbReference>
<protein>
    <submittedName>
        <fullName evidence="4">MBL fold metallo-hydrolase</fullName>
    </submittedName>
    <submittedName>
        <fullName evidence="5">Ribonuclease BN, tRNA processing enzyme</fullName>
    </submittedName>
</protein>
<dbReference type="InterPro" id="IPR001279">
    <property type="entry name" value="Metallo-B-lactamas"/>
</dbReference>
<dbReference type="InterPro" id="IPR036866">
    <property type="entry name" value="RibonucZ/Hydroxyglut_hydro"/>
</dbReference>
<evidence type="ECO:0000313" key="6">
    <source>
        <dbReference type="Proteomes" id="UP000231655"/>
    </source>
</evidence>
<dbReference type="EMBL" id="OBEA01000009">
    <property type="protein sequence ID" value="SNY59306.1"/>
    <property type="molecule type" value="Genomic_DNA"/>
</dbReference>
<reference evidence="4 7" key="2">
    <citation type="journal article" date="2018" name="Int. J. Syst. Evol. Microbiol.">
        <title>Pseudooceanicola lipolyticus sp. nov., a marine alphaproteobacterium, reclassification of Oceanicola flagellatus as Pseudooceanicola flagellatus comb. nov. and emended description of the genus Pseudooceanicola.</title>
        <authorList>
            <person name="Huang M.-M."/>
            <person name="Guo L.-L."/>
            <person name="Wu Y.-H."/>
            <person name="Lai Q.-L."/>
            <person name="Shao Z.-Z."/>
            <person name="Wang C.-S."/>
            <person name="Wu M."/>
            <person name="Xu X.-W."/>
        </authorList>
    </citation>
    <scope>NUCLEOTIDE SEQUENCE [LARGE SCALE GENOMIC DNA]</scope>
    <source>
        <strain evidence="4 7">Ar-45</strain>
    </source>
</reference>
<dbReference type="Pfam" id="PF12706">
    <property type="entry name" value="Lactamase_B_2"/>
    <property type="match status" value="1"/>
</dbReference>
<evidence type="ECO:0000256" key="2">
    <source>
        <dbReference type="SAM" id="SignalP"/>
    </source>
</evidence>
<dbReference type="CDD" id="cd07719">
    <property type="entry name" value="arylsulfatase_AtsA-like_MBL-fold"/>
    <property type="match status" value="1"/>
</dbReference>
<feature type="chain" id="PRO_5012560769" evidence="2">
    <location>
        <begin position="32"/>
        <end position="325"/>
    </location>
</feature>
<dbReference type="SUPFAM" id="SSF56281">
    <property type="entry name" value="Metallo-hydrolase/oxidoreductase"/>
    <property type="match status" value="1"/>
</dbReference>
<evidence type="ECO:0000313" key="5">
    <source>
        <dbReference type="EMBL" id="SNY59306.1"/>
    </source>
</evidence>
<dbReference type="AlphaFoldDB" id="A0A285JIV3"/>
<evidence type="ECO:0000256" key="1">
    <source>
        <dbReference type="ARBA" id="ARBA00022801"/>
    </source>
</evidence>
<keyword evidence="2" id="KW-0732">Signal</keyword>
<name>A0A285JIV3_9RHOB</name>
<organism evidence="5 6">
    <name type="scientific">Pseudooceanicola antarcticus</name>
    <dbReference type="NCBI Taxonomy" id="1247613"/>
    <lineage>
        <taxon>Bacteria</taxon>
        <taxon>Pseudomonadati</taxon>
        <taxon>Pseudomonadota</taxon>
        <taxon>Alphaproteobacteria</taxon>
        <taxon>Rhodobacterales</taxon>
        <taxon>Paracoccaceae</taxon>
        <taxon>Pseudooceanicola</taxon>
    </lineage>
</organism>